<organism evidence="3 4">
    <name type="scientific">Vitis vinifera</name>
    <name type="common">Grape</name>
    <dbReference type="NCBI Taxonomy" id="29760"/>
    <lineage>
        <taxon>Eukaryota</taxon>
        <taxon>Viridiplantae</taxon>
        <taxon>Streptophyta</taxon>
        <taxon>Embryophyta</taxon>
        <taxon>Tracheophyta</taxon>
        <taxon>Spermatophyta</taxon>
        <taxon>Magnoliopsida</taxon>
        <taxon>eudicotyledons</taxon>
        <taxon>Gunneridae</taxon>
        <taxon>Pentapetalae</taxon>
        <taxon>rosids</taxon>
        <taxon>Vitales</taxon>
        <taxon>Vitaceae</taxon>
        <taxon>Viteae</taxon>
        <taxon>Vitis</taxon>
    </lineage>
</organism>
<keyword evidence="2" id="KW-0472">Membrane</keyword>
<evidence type="ECO:0000313" key="3">
    <source>
        <dbReference type="EMBL" id="RVW96163.1"/>
    </source>
</evidence>
<evidence type="ECO:0000313" key="4">
    <source>
        <dbReference type="Proteomes" id="UP000288805"/>
    </source>
</evidence>
<protein>
    <submittedName>
        <fullName evidence="3">Putative cyclic nucleotide-gated ion channel 5</fullName>
    </submittedName>
</protein>
<keyword evidence="1" id="KW-0406">Ion transport</keyword>
<accession>A0A438IHE3</accession>
<dbReference type="PANTHER" id="PTHR45651:SF52">
    <property type="entry name" value="CYCLIC NUCLEOTIDE-GATED ION CHANNEL 5-RELATED"/>
    <property type="match status" value="1"/>
</dbReference>
<dbReference type="AlphaFoldDB" id="A0A438IHE3"/>
<dbReference type="GO" id="GO:0016020">
    <property type="term" value="C:membrane"/>
    <property type="evidence" value="ECO:0007669"/>
    <property type="project" value="UniProtKB-SubCell"/>
</dbReference>
<keyword evidence="1" id="KW-0813">Transport</keyword>
<proteinExistence type="predicted"/>
<dbReference type="Proteomes" id="UP000288805">
    <property type="component" value="Unassembled WGS sequence"/>
</dbReference>
<dbReference type="GO" id="GO:0034220">
    <property type="term" value="P:monoatomic ion transmembrane transport"/>
    <property type="evidence" value="ECO:0007669"/>
    <property type="project" value="UniProtKB-KW"/>
</dbReference>
<keyword evidence="2" id="KW-1133">Transmembrane helix</keyword>
<sequence>MLPLSSELKRTSGVFAETAWAGAAYYLLLYMLASHIVGAFWYLLAVERNDSCWQRACAHSGNCKTDFLYCSNRHTEGYDAWLIDSDNVLNSNCSVEGDNPPFNYGIYTNALSSGIVSSKKFLSKYCYCLWWGLQNLRQCLSPVICMCEHTRAGASNQHLSWRSNILYSSCHTWSHTLCTSDWQHAGK</sequence>
<name>A0A438IHE3_VITVI</name>
<evidence type="ECO:0000256" key="2">
    <source>
        <dbReference type="SAM" id="Phobius"/>
    </source>
</evidence>
<feature type="transmembrane region" description="Helical" evidence="2">
    <location>
        <begin position="20"/>
        <end position="45"/>
    </location>
</feature>
<dbReference type="PANTHER" id="PTHR45651">
    <property type="entry name" value="CYCLIC NUCLEOTIDE-GATED ION CHANNEL 15-RELATED-RELATED"/>
    <property type="match status" value="1"/>
</dbReference>
<keyword evidence="2" id="KW-0812">Transmembrane</keyword>
<keyword evidence="1" id="KW-0407">Ion channel</keyword>
<reference evidence="3 4" key="1">
    <citation type="journal article" date="2018" name="PLoS Genet.">
        <title>Population sequencing reveals clonal diversity and ancestral inbreeding in the grapevine cultivar Chardonnay.</title>
        <authorList>
            <person name="Roach M.J."/>
            <person name="Johnson D.L."/>
            <person name="Bohlmann J."/>
            <person name="van Vuuren H.J."/>
            <person name="Jones S.J."/>
            <person name="Pretorius I.S."/>
            <person name="Schmidt S.A."/>
            <person name="Borneman A.R."/>
        </authorList>
    </citation>
    <scope>NUCLEOTIDE SEQUENCE [LARGE SCALE GENOMIC DNA]</scope>
    <source>
        <strain evidence="4">cv. Chardonnay</strain>
        <tissue evidence="3">Leaf</tissue>
    </source>
</reference>
<comment type="caution">
    <text evidence="3">The sequence shown here is derived from an EMBL/GenBank/DDBJ whole genome shotgun (WGS) entry which is preliminary data.</text>
</comment>
<gene>
    <name evidence="3" type="primary">CNGC5_2</name>
    <name evidence="3" type="ORF">CK203_037780</name>
</gene>
<dbReference type="EMBL" id="QGNW01000109">
    <property type="protein sequence ID" value="RVW96163.1"/>
    <property type="molecule type" value="Genomic_DNA"/>
</dbReference>
<evidence type="ECO:0000256" key="1">
    <source>
        <dbReference type="ARBA" id="ARBA00023303"/>
    </source>
</evidence>